<evidence type="ECO:0000313" key="1">
    <source>
        <dbReference type="EMBL" id="SVA76143.1"/>
    </source>
</evidence>
<reference evidence="1" key="1">
    <citation type="submission" date="2018-05" db="EMBL/GenBank/DDBJ databases">
        <authorList>
            <person name="Lanie J.A."/>
            <person name="Ng W.-L."/>
            <person name="Kazmierczak K.M."/>
            <person name="Andrzejewski T.M."/>
            <person name="Davidsen T.M."/>
            <person name="Wayne K.J."/>
            <person name="Tettelin H."/>
            <person name="Glass J.I."/>
            <person name="Rusch D."/>
            <person name="Podicherti R."/>
            <person name="Tsui H.-C.T."/>
            <person name="Winkler M.E."/>
        </authorList>
    </citation>
    <scope>NUCLEOTIDE SEQUENCE</scope>
</reference>
<dbReference type="AlphaFoldDB" id="A0A381YI01"/>
<gene>
    <name evidence="1" type="ORF">METZ01_LOCUS128997</name>
</gene>
<dbReference type="EMBL" id="UINC01018185">
    <property type="protein sequence ID" value="SVA76143.1"/>
    <property type="molecule type" value="Genomic_DNA"/>
</dbReference>
<proteinExistence type="predicted"/>
<accession>A0A381YI01</accession>
<organism evidence="1">
    <name type="scientific">marine metagenome</name>
    <dbReference type="NCBI Taxonomy" id="408172"/>
    <lineage>
        <taxon>unclassified sequences</taxon>
        <taxon>metagenomes</taxon>
        <taxon>ecological metagenomes</taxon>
    </lineage>
</organism>
<name>A0A381YI01_9ZZZZ</name>
<sequence length="93" mass="10674">MKRRTFIKYTSLISSAVFLPLAQLFGAKPKPKKSLTTFISDLPLQGSPFRKNCDSLDHYNDISFENMIDDIVHYRTPAKLRDKLILGIKTKDD</sequence>
<protein>
    <submittedName>
        <fullName evidence="1">Uncharacterized protein</fullName>
    </submittedName>
</protein>